<proteinExistence type="inferred from homology"/>
<dbReference type="Pfam" id="PF02867">
    <property type="entry name" value="Ribonuc_red_lgC"/>
    <property type="match status" value="2"/>
</dbReference>
<dbReference type="InterPro" id="IPR008926">
    <property type="entry name" value="RNR_R1-su_N"/>
</dbReference>
<keyword evidence="7" id="KW-0651">Protein splicing</keyword>
<dbReference type="InterPro" id="IPR013509">
    <property type="entry name" value="RNR_lsu_N"/>
</dbReference>
<comment type="function">
    <text evidence="14">Provides the precursors necessary for DNA synthesis. Catalyzes the biosynthesis of deoxyribonucleotides from the corresponding ribonucleotides.</text>
</comment>
<evidence type="ECO:0000256" key="5">
    <source>
        <dbReference type="ARBA" id="ARBA00022741"/>
    </source>
</evidence>
<evidence type="ECO:0000256" key="6">
    <source>
        <dbReference type="ARBA" id="ARBA00022813"/>
    </source>
</evidence>
<dbReference type="GO" id="GO:0031419">
    <property type="term" value="F:cobalamin binding"/>
    <property type="evidence" value="ECO:0007669"/>
    <property type="project" value="UniProtKB-KW"/>
</dbReference>
<dbReference type="Gene3D" id="2.170.16.10">
    <property type="entry name" value="Hedgehog/Intein (Hint) domain"/>
    <property type="match status" value="1"/>
</dbReference>
<dbReference type="InterPro" id="IPR004860">
    <property type="entry name" value="LAGLIDADG_dom"/>
</dbReference>
<evidence type="ECO:0000256" key="10">
    <source>
        <dbReference type="ARBA" id="ARBA00023157"/>
    </source>
</evidence>
<keyword evidence="17" id="KW-1185">Reference proteome</keyword>
<protein>
    <recommendedName>
        <fullName evidence="14">Ribonucleoside-diphosphate reductase</fullName>
        <ecNumber evidence="14">1.17.4.1</ecNumber>
    </recommendedName>
</protein>
<evidence type="ECO:0000256" key="7">
    <source>
        <dbReference type="ARBA" id="ARBA00023000"/>
    </source>
</evidence>
<dbReference type="CDD" id="cd02888">
    <property type="entry name" value="RNR_II_dimer"/>
    <property type="match status" value="1"/>
</dbReference>
<dbReference type="SUPFAM" id="SSF51294">
    <property type="entry name" value="Hedgehog/intein (Hint) domain"/>
    <property type="match status" value="1"/>
</dbReference>
<dbReference type="RefSeq" id="WP_073248247.1">
    <property type="nucleotide sequence ID" value="NZ_FQVG01000015.1"/>
</dbReference>
<dbReference type="GO" id="GO:0071897">
    <property type="term" value="P:DNA biosynthetic process"/>
    <property type="evidence" value="ECO:0007669"/>
    <property type="project" value="UniProtKB-KW"/>
</dbReference>
<dbReference type="SUPFAM" id="SSF48168">
    <property type="entry name" value="R1 subunit of ribonucleotide reductase, N-terminal domain"/>
    <property type="match status" value="1"/>
</dbReference>
<dbReference type="CDD" id="cd00081">
    <property type="entry name" value="Hint"/>
    <property type="match status" value="1"/>
</dbReference>
<dbReference type="Pfam" id="PF12637">
    <property type="entry name" value="TSCPD"/>
    <property type="match status" value="1"/>
</dbReference>
<evidence type="ECO:0000256" key="4">
    <source>
        <dbReference type="ARBA" id="ARBA00022634"/>
    </source>
</evidence>
<dbReference type="PANTHER" id="PTHR43371">
    <property type="entry name" value="VITAMIN B12-DEPENDENT RIBONUCLEOTIDE REDUCTASE"/>
    <property type="match status" value="1"/>
</dbReference>
<dbReference type="GO" id="GO:0005524">
    <property type="term" value="F:ATP binding"/>
    <property type="evidence" value="ECO:0007669"/>
    <property type="project" value="InterPro"/>
</dbReference>
<dbReference type="Pfam" id="PF14890">
    <property type="entry name" value="Intein_splicing"/>
    <property type="match status" value="1"/>
</dbReference>
<evidence type="ECO:0000256" key="13">
    <source>
        <dbReference type="ARBA" id="ARBA00047754"/>
    </source>
</evidence>
<dbReference type="GO" id="GO:0004748">
    <property type="term" value="F:ribonucleoside-diphosphate reductase activity, thioredoxin disulfide as acceptor"/>
    <property type="evidence" value="ECO:0007669"/>
    <property type="project" value="UniProtKB-EC"/>
</dbReference>
<comment type="similarity">
    <text evidence="2">Belongs to the ribonucleoside diphosphate reductase class-2 family.</text>
</comment>
<dbReference type="PROSITE" id="PS50819">
    <property type="entry name" value="INTEIN_ENDONUCLEASE"/>
    <property type="match status" value="1"/>
</dbReference>
<sequence length="1113" mass="124962">MGFSKNAIKVLEKRYLAKDVDGNIIETPDEMLHRVAKKVAEADKFYDENADVQKTEQIFYEMMKNLNFLPNSPTLMNAGRPLGQLSACFVLPVEDSMEGIFDSIKNAALIHKSGGGTGFSFSRLRPSGSSVKSTGGVASGPVSFMKVFDAATEAVKQGGTRRGANMGILRIDHPDILEFIKCKEDNNAINNFNISVAVTEKFMEAVIKGEDYDLIDPNTKKVKGRLNAREVFDLIVKMAWKNGEPGIVFIDRMNKFNPTPNLGEIESTNPCLHKDTLIATKYGLKKISELYQENIDKEVEILTDNRVLNEGFGVKVRSAKIVKTGIRKTLRIELSNGQNLILTPEHKVMTLNGWKMAKDLSVEDEVFVQSGEGVFVKEDSIGSELGFLLGYILGDGWLTKDGKVLGVVFAENEKYIMHKIQEISEKYNGGRGIVNKRENGTWQILFKRKEFVEKVKELGIEGKKAPFKRVPKSMFTASKETIAAFLDGIFSADGTINYIDEDHRDIRLTSASKELLLDLQIILLNLGITSKVYNRTKKNQTQFKYKNKDGEVKTYTGNNLYELIINGNDIIKFRDVIGGFTHKEKNLKLSQICKESRKNIYYKFKVKDIKEWEECDVYDVIEPVTNSLIANGMVVHNCGEQPLLPYESCNLGSINLSNMVKWNGKEYEVDYELLEETVFNAVHFLDNVIDVNVYPLKEIEAMTKRTRKIGLGVMGFADMLIKLNIPYNSEKAVKLAEDIMKFINDKSKEESRRLAKLRGAFPEFKNSIYKDEEPLRNATTTTIAPTGTISILAGVSSGIEPLFALAFWRNVMDNERLVEMNYLLEDELRQRGIYSKDLIDKIADRGTLEGIKEVPEDLKKIFVTAHEIEPIWHIKMQAAFQKYTDNAVSKTVNFKNSATVEDVKTVYLLAYRLGCKGVTIYRDGSREGQVINIGKDKEVKIDEHIPRERPEITMGITEKVRVGCGNLYITVNYDDNGICEVFTNVGKAGGCPSQSEATARLVSIALRSGMDVKEIIEQLKGIRCHSTLRQRANNKDIKVLSCPDAIARTIETLIDIKKVGGFKDLNIKPADEIEDLIANSSKKSKIKCPECGNEITHQDGCVICPSCGYSKCS</sequence>
<dbReference type="Gene3D" id="3.20.70.20">
    <property type="match status" value="2"/>
</dbReference>
<keyword evidence="5" id="KW-0547">Nucleotide-binding</keyword>
<reference evidence="17" key="1">
    <citation type="submission" date="2016-11" db="EMBL/GenBank/DDBJ databases">
        <authorList>
            <person name="Varghese N."/>
            <person name="Submissions S."/>
        </authorList>
    </citation>
    <scope>NUCLEOTIDE SEQUENCE [LARGE SCALE GENOMIC DNA]</scope>
    <source>
        <strain evidence="17">DSM 10124</strain>
    </source>
</reference>
<evidence type="ECO:0000313" key="17">
    <source>
        <dbReference type="Proteomes" id="UP000184423"/>
    </source>
</evidence>
<dbReference type="Gene3D" id="3.10.28.10">
    <property type="entry name" value="Homing endonucleases"/>
    <property type="match status" value="1"/>
</dbReference>
<dbReference type="InterPro" id="IPR024434">
    <property type="entry name" value="TSCPD_dom"/>
</dbReference>
<dbReference type="Pfam" id="PF14528">
    <property type="entry name" value="LAGLIDADG_3"/>
    <property type="match status" value="1"/>
</dbReference>
<dbReference type="Pfam" id="PF00317">
    <property type="entry name" value="Ribonuc_red_lgN"/>
    <property type="match status" value="1"/>
</dbReference>
<dbReference type="EMBL" id="FQVG01000015">
    <property type="protein sequence ID" value="SHE76789.1"/>
    <property type="molecule type" value="Genomic_DNA"/>
</dbReference>
<dbReference type="UniPathway" id="UPA00326"/>
<dbReference type="Proteomes" id="UP000184423">
    <property type="component" value="Unassembled WGS sequence"/>
</dbReference>
<dbReference type="InterPro" id="IPR050862">
    <property type="entry name" value="RdRp_reductase_class-2"/>
</dbReference>
<dbReference type="InterPro" id="IPR027434">
    <property type="entry name" value="Homing_endonucl"/>
</dbReference>
<dbReference type="GO" id="GO:0004519">
    <property type="term" value="F:endonuclease activity"/>
    <property type="evidence" value="ECO:0007669"/>
    <property type="project" value="InterPro"/>
</dbReference>
<gene>
    <name evidence="16" type="ORF">SAMN02746091_01081</name>
</gene>
<dbReference type="PROSITE" id="PS50817">
    <property type="entry name" value="INTEIN_N_TER"/>
    <property type="match status" value="1"/>
</dbReference>
<evidence type="ECO:0000313" key="16">
    <source>
        <dbReference type="EMBL" id="SHE76789.1"/>
    </source>
</evidence>
<evidence type="ECO:0000256" key="3">
    <source>
        <dbReference type="ARBA" id="ARBA00022628"/>
    </source>
</evidence>
<keyword evidence="6" id="KW-0068">Autocatalytic cleavage</keyword>
<name>A0A1M4W6G1_9CLOT</name>
<dbReference type="InterPro" id="IPR013344">
    <property type="entry name" value="RNR_NrdJ/NrdZ"/>
</dbReference>
<dbReference type="SUPFAM" id="SSF51998">
    <property type="entry name" value="PFL-like glycyl radical enzymes"/>
    <property type="match status" value="1"/>
</dbReference>
<keyword evidence="9 14" id="KW-0215">Deoxyribonucleotide synthesis</keyword>
<dbReference type="SUPFAM" id="SSF55608">
    <property type="entry name" value="Homing endonucleases"/>
    <property type="match status" value="2"/>
</dbReference>
<evidence type="ECO:0000256" key="8">
    <source>
        <dbReference type="ARBA" id="ARBA00023002"/>
    </source>
</evidence>
<evidence type="ECO:0000256" key="11">
    <source>
        <dbReference type="ARBA" id="ARBA00023285"/>
    </source>
</evidence>
<keyword evidence="10" id="KW-1015">Disulfide bond</keyword>
<feature type="domain" description="DOD-type homing endonuclease" evidence="15">
    <location>
        <begin position="388"/>
        <end position="528"/>
    </location>
</feature>
<dbReference type="InterPro" id="IPR030934">
    <property type="entry name" value="Intein_C"/>
</dbReference>
<dbReference type="InterPro" id="IPR006142">
    <property type="entry name" value="INTEIN"/>
</dbReference>
<dbReference type="SMART" id="SM00305">
    <property type="entry name" value="HintC"/>
    <property type="match status" value="1"/>
</dbReference>
<dbReference type="InterPro" id="IPR000788">
    <property type="entry name" value="RNR_lg_C"/>
</dbReference>
<dbReference type="InterPro" id="IPR006141">
    <property type="entry name" value="Intein_N"/>
</dbReference>
<evidence type="ECO:0000256" key="12">
    <source>
        <dbReference type="ARBA" id="ARBA00025437"/>
    </source>
</evidence>
<dbReference type="PRINTS" id="PR00379">
    <property type="entry name" value="INTEIN"/>
</dbReference>
<dbReference type="GO" id="GO:0016539">
    <property type="term" value="P:intein-mediated protein splicing"/>
    <property type="evidence" value="ECO:0007669"/>
    <property type="project" value="InterPro"/>
</dbReference>
<comment type="catalytic activity">
    <reaction evidence="13 14">
        <text>a 2'-deoxyribonucleoside 5'-diphosphate + [thioredoxin]-disulfide + H2O = a ribonucleoside 5'-diphosphate + [thioredoxin]-dithiol</text>
        <dbReference type="Rhea" id="RHEA:23252"/>
        <dbReference type="Rhea" id="RHEA-COMP:10698"/>
        <dbReference type="Rhea" id="RHEA-COMP:10700"/>
        <dbReference type="ChEBI" id="CHEBI:15377"/>
        <dbReference type="ChEBI" id="CHEBI:29950"/>
        <dbReference type="ChEBI" id="CHEBI:50058"/>
        <dbReference type="ChEBI" id="CHEBI:57930"/>
        <dbReference type="ChEBI" id="CHEBI:73316"/>
        <dbReference type="EC" id="1.17.4.1"/>
    </reaction>
</comment>
<keyword evidence="8 14" id="KW-0560">Oxidoreductase</keyword>
<evidence type="ECO:0000256" key="14">
    <source>
        <dbReference type="RuleBase" id="RU003410"/>
    </source>
</evidence>
<dbReference type="PANTHER" id="PTHR43371:SF1">
    <property type="entry name" value="RIBONUCLEOSIDE-DIPHOSPHATE REDUCTASE"/>
    <property type="match status" value="1"/>
</dbReference>
<evidence type="ECO:0000259" key="15">
    <source>
        <dbReference type="PROSITE" id="PS50819"/>
    </source>
</evidence>
<comment type="cofactor">
    <cofactor evidence="1">
        <name>adenosylcob(III)alamin</name>
        <dbReference type="ChEBI" id="CHEBI:18408"/>
    </cofactor>
</comment>
<dbReference type="PROSITE" id="PS50818">
    <property type="entry name" value="INTEIN_C_TER"/>
    <property type="match status" value="1"/>
</dbReference>
<dbReference type="AlphaFoldDB" id="A0A1M4W6G1"/>
<dbReference type="NCBIfam" id="TIGR01445">
    <property type="entry name" value="intein_Nterm"/>
    <property type="match status" value="1"/>
</dbReference>
<dbReference type="InterPro" id="IPR036844">
    <property type="entry name" value="Hint_dom_sf"/>
</dbReference>
<dbReference type="InterPro" id="IPR004042">
    <property type="entry name" value="Intein_endonuc_central"/>
</dbReference>
<comment type="function">
    <text evidence="12">Catalyzes the reduction of ribonucleotides to deoxyribonucleotides. May function to provide a pool of deoxyribonucleotide precursors for DNA repair during oxygen limitation and/or for immediate growth after restoration of oxygen.</text>
</comment>
<dbReference type="GO" id="GO:0009263">
    <property type="term" value="P:deoxyribonucleotide biosynthetic process"/>
    <property type="evidence" value="ECO:0007669"/>
    <property type="project" value="UniProtKB-KW"/>
</dbReference>
<organism evidence="16 17">
    <name type="scientific">Caloramator proteoclasticus DSM 10124</name>
    <dbReference type="NCBI Taxonomy" id="1121262"/>
    <lineage>
        <taxon>Bacteria</taxon>
        <taxon>Bacillati</taxon>
        <taxon>Bacillota</taxon>
        <taxon>Clostridia</taxon>
        <taxon>Eubacteriales</taxon>
        <taxon>Clostridiaceae</taxon>
        <taxon>Caloramator</taxon>
    </lineage>
</organism>
<dbReference type="InterPro" id="IPR003586">
    <property type="entry name" value="Hint_dom_C"/>
</dbReference>
<evidence type="ECO:0000256" key="9">
    <source>
        <dbReference type="ARBA" id="ARBA00023116"/>
    </source>
</evidence>
<evidence type="ECO:0000256" key="2">
    <source>
        <dbReference type="ARBA" id="ARBA00007405"/>
    </source>
</evidence>
<evidence type="ECO:0000256" key="1">
    <source>
        <dbReference type="ARBA" id="ARBA00001922"/>
    </source>
</evidence>
<keyword evidence="4" id="KW-0237">DNA synthesis</keyword>
<accession>A0A1M4W6G1</accession>
<keyword evidence="11" id="KW-0170">Cobalt</keyword>
<dbReference type="EC" id="1.17.4.1" evidence="14"/>
<comment type="similarity">
    <text evidence="14">Belongs to the ribonucleoside diphosphate reductase large chain family.</text>
</comment>
<dbReference type="SMART" id="SM00306">
    <property type="entry name" value="HintN"/>
    <property type="match status" value="1"/>
</dbReference>
<dbReference type="InterPro" id="IPR003587">
    <property type="entry name" value="Hint_dom_N"/>
</dbReference>
<keyword evidence="3" id="KW-0846">Cobalamin</keyword>